<dbReference type="AlphaFoldDB" id="A0A6M2DCK8"/>
<organism evidence="2">
    <name type="scientific">Rhipicephalus microplus</name>
    <name type="common">Cattle tick</name>
    <name type="synonym">Boophilus microplus</name>
    <dbReference type="NCBI Taxonomy" id="6941"/>
    <lineage>
        <taxon>Eukaryota</taxon>
        <taxon>Metazoa</taxon>
        <taxon>Ecdysozoa</taxon>
        <taxon>Arthropoda</taxon>
        <taxon>Chelicerata</taxon>
        <taxon>Arachnida</taxon>
        <taxon>Acari</taxon>
        <taxon>Parasitiformes</taxon>
        <taxon>Ixodida</taxon>
        <taxon>Ixodoidea</taxon>
        <taxon>Ixodidae</taxon>
        <taxon>Rhipicephalinae</taxon>
        <taxon>Rhipicephalus</taxon>
        <taxon>Boophilus</taxon>
    </lineage>
</organism>
<feature type="signal peptide" evidence="1">
    <location>
        <begin position="1"/>
        <end position="24"/>
    </location>
</feature>
<reference evidence="2" key="1">
    <citation type="submission" date="2019-09" db="EMBL/GenBank/DDBJ databases">
        <title>Organ-specific transcriptomic study of the physiology of the cattle tick, Rhipicephalus microplus.</title>
        <authorList>
            <person name="Tirloni L."/>
            <person name="Braz G."/>
            <person name="Gandara A.C.P."/>
            <person name="Sabadin G.A."/>
            <person name="da Silva R.M."/>
            <person name="Guizzo M.G."/>
            <person name="Machado J.A."/>
            <person name="Costa E.P."/>
            <person name="Gomes H.F."/>
            <person name="Moraes J."/>
            <person name="Mota M.B.S."/>
            <person name="Mesquita R.D."/>
            <person name="Alvarenga P.H."/>
            <person name="Alves F."/>
            <person name="Seixas A."/>
            <person name="da Fonseca R.N."/>
            <person name="Fogaca A."/>
            <person name="Logullo C."/>
            <person name="Tanaka A."/>
            <person name="Daffre S."/>
            <person name="Termignoni C."/>
            <person name="Vaz I.S.Jr."/>
            <person name="Oliveira P.L."/>
            <person name="Ribeiro J.M."/>
        </authorList>
    </citation>
    <scope>NUCLEOTIDE SEQUENCE</scope>
    <source>
        <strain evidence="2">Porto Alegre</strain>
    </source>
</reference>
<name>A0A6M2DCK8_RHIMP</name>
<dbReference type="EMBL" id="GHWJ01010181">
    <property type="protein sequence ID" value="NOV42918.1"/>
    <property type="molecule type" value="Transcribed_RNA"/>
</dbReference>
<accession>A0A6M2DCK8</accession>
<keyword evidence="1" id="KW-0732">Signal</keyword>
<evidence type="ECO:0000313" key="2">
    <source>
        <dbReference type="EMBL" id="NOV42918.1"/>
    </source>
</evidence>
<proteinExistence type="predicted"/>
<evidence type="ECO:0000256" key="1">
    <source>
        <dbReference type="SAM" id="SignalP"/>
    </source>
</evidence>
<sequence length="96" mass="10866">MSSRPIEWDVTVLLFMSAMATSLASLHDKKELAKGGHFIEINELDPARASIKETRRNTWLILRKLELKPLWDTQTIVDAGGKCPKKMTSLFGSAHW</sequence>
<feature type="chain" id="PRO_5026998498" evidence="1">
    <location>
        <begin position="25"/>
        <end position="96"/>
    </location>
</feature>
<protein>
    <submittedName>
        <fullName evidence="2">Putative secreted protein</fullName>
    </submittedName>
</protein>